<evidence type="ECO:0000256" key="1">
    <source>
        <dbReference type="ARBA" id="ARBA00022485"/>
    </source>
</evidence>
<evidence type="ECO:0000259" key="5">
    <source>
        <dbReference type="SMART" id="SM00478"/>
    </source>
</evidence>
<evidence type="ECO:0000313" key="6">
    <source>
        <dbReference type="EMBL" id="SHG77725.1"/>
    </source>
</evidence>
<evidence type="ECO:0000256" key="3">
    <source>
        <dbReference type="ARBA" id="ARBA00023004"/>
    </source>
</evidence>
<dbReference type="Pfam" id="PF00730">
    <property type="entry name" value="HhH-GPD"/>
    <property type="match status" value="1"/>
</dbReference>
<keyword evidence="2" id="KW-0479">Metal-binding</keyword>
<dbReference type="AlphaFoldDB" id="A0A1M5MKG9"/>
<dbReference type="GO" id="GO:0003824">
    <property type="term" value="F:catalytic activity"/>
    <property type="evidence" value="ECO:0007669"/>
    <property type="project" value="InterPro"/>
</dbReference>
<dbReference type="STRING" id="299255.SAMN02745129_0677"/>
<dbReference type="SUPFAM" id="SSF48150">
    <property type="entry name" value="DNA-glycosylase"/>
    <property type="match status" value="1"/>
</dbReference>
<keyword evidence="1" id="KW-0004">4Fe-4S</keyword>
<keyword evidence="3" id="KW-0408">Iron</keyword>
<protein>
    <submittedName>
        <fullName evidence="6">DNA-3-methyladenine glycosylase III</fullName>
    </submittedName>
</protein>
<keyword evidence="4" id="KW-0411">Iron-sulfur</keyword>
<evidence type="ECO:0000313" key="7">
    <source>
        <dbReference type="Proteomes" id="UP000184268"/>
    </source>
</evidence>
<dbReference type="PIRSF" id="PIRSF001435">
    <property type="entry name" value="Nth"/>
    <property type="match status" value="1"/>
</dbReference>
<dbReference type="InterPro" id="IPR011257">
    <property type="entry name" value="DNA_glycosylase"/>
</dbReference>
<organism evidence="6 7">
    <name type="scientific">Ferrimonas marina</name>
    <dbReference type="NCBI Taxonomy" id="299255"/>
    <lineage>
        <taxon>Bacteria</taxon>
        <taxon>Pseudomonadati</taxon>
        <taxon>Pseudomonadota</taxon>
        <taxon>Gammaproteobacteria</taxon>
        <taxon>Alteromonadales</taxon>
        <taxon>Ferrimonadaceae</taxon>
        <taxon>Ferrimonas</taxon>
    </lineage>
</organism>
<evidence type="ECO:0000256" key="4">
    <source>
        <dbReference type="ARBA" id="ARBA00023014"/>
    </source>
</evidence>
<dbReference type="GO" id="GO:0006284">
    <property type="term" value="P:base-excision repair"/>
    <property type="evidence" value="ECO:0007669"/>
    <property type="project" value="InterPro"/>
</dbReference>
<dbReference type="PANTHER" id="PTHR10359">
    <property type="entry name" value="A/G-SPECIFIC ADENINE GLYCOSYLASE/ENDONUCLEASE III"/>
    <property type="match status" value="1"/>
</dbReference>
<feature type="domain" description="HhH-GPD" evidence="5">
    <location>
        <begin position="42"/>
        <end position="197"/>
    </location>
</feature>
<reference evidence="6 7" key="1">
    <citation type="submission" date="2016-11" db="EMBL/GenBank/DDBJ databases">
        <authorList>
            <person name="Jaros S."/>
            <person name="Januszkiewicz K."/>
            <person name="Wedrychowicz H."/>
        </authorList>
    </citation>
    <scope>NUCLEOTIDE SEQUENCE [LARGE SCALE GENOMIC DNA]</scope>
    <source>
        <strain evidence="6 7">DSM 16917</strain>
    </source>
</reference>
<dbReference type="InterPro" id="IPR023170">
    <property type="entry name" value="HhH_base_excis_C"/>
</dbReference>
<dbReference type="GO" id="GO:0046872">
    <property type="term" value="F:metal ion binding"/>
    <property type="evidence" value="ECO:0007669"/>
    <property type="project" value="UniProtKB-KW"/>
</dbReference>
<dbReference type="Gene3D" id="1.10.340.30">
    <property type="entry name" value="Hypothetical protein, domain 2"/>
    <property type="match status" value="1"/>
</dbReference>
<name>A0A1M5MKG9_9GAMM</name>
<dbReference type="GO" id="GO:0051539">
    <property type="term" value="F:4 iron, 4 sulfur cluster binding"/>
    <property type="evidence" value="ECO:0007669"/>
    <property type="project" value="UniProtKB-KW"/>
</dbReference>
<dbReference type="OrthoDB" id="9802365at2"/>
<accession>A0A1M5MKG9</accession>
<dbReference type="PANTHER" id="PTHR10359:SF19">
    <property type="entry name" value="DNA REPAIR GLYCOSYLASE MJ1434-RELATED"/>
    <property type="match status" value="1"/>
</dbReference>
<evidence type="ECO:0000256" key="2">
    <source>
        <dbReference type="ARBA" id="ARBA00022723"/>
    </source>
</evidence>
<dbReference type="CDD" id="cd00056">
    <property type="entry name" value="ENDO3c"/>
    <property type="match status" value="1"/>
</dbReference>
<dbReference type="InterPro" id="IPR003265">
    <property type="entry name" value="HhH-GPD_domain"/>
</dbReference>
<proteinExistence type="predicted"/>
<dbReference type="EMBL" id="FQXG01000001">
    <property type="protein sequence ID" value="SHG77725.1"/>
    <property type="molecule type" value="Genomic_DNA"/>
</dbReference>
<gene>
    <name evidence="6" type="ORF">SAMN02745129_0677</name>
</gene>
<dbReference type="Gene3D" id="1.10.1670.10">
    <property type="entry name" value="Helix-hairpin-Helix base-excision DNA repair enzymes (C-terminal)"/>
    <property type="match status" value="1"/>
</dbReference>
<dbReference type="RefSeq" id="WP_067664539.1">
    <property type="nucleotide sequence ID" value="NZ_FQXG01000001.1"/>
</dbReference>
<keyword evidence="7" id="KW-1185">Reference proteome</keyword>
<sequence length="225" mass="25400">MPYPSDDPTLIQSVFSDLSDHFGPFVWWLDQPPLSILLGAVLVQNTNWRNADKAMANLGEHFSAEGVARLPIEELAQRIRPSGYYNQKAAKLKALMSWYQSYDYDIELARQQPKAQLRQELLAIKGVGQETADAILVYALHKPSFVIDAYARRLFSRNGLAVPKRYGAFQQLIEQAVPNDYQTHAYFHGLIVEHGQAFCRPRPQCQQCPLRANCPDAQLATSPAQ</sequence>
<dbReference type="SMART" id="SM00478">
    <property type="entry name" value="ENDO3c"/>
    <property type="match status" value="1"/>
</dbReference>
<dbReference type="Proteomes" id="UP000184268">
    <property type="component" value="Unassembled WGS sequence"/>
</dbReference>